<evidence type="ECO:0000313" key="6">
    <source>
        <dbReference type="EMBL" id="KDQ52012.1"/>
    </source>
</evidence>
<evidence type="ECO:0000259" key="5">
    <source>
        <dbReference type="SMART" id="SM01217"/>
    </source>
</evidence>
<keyword evidence="3" id="KW-0326">Glycosidase</keyword>
<keyword evidence="7" id="KW-1185">Reference proteome</keyword>
<dbReference type="InterPro" id="IPR036881">
    <property type="entry name" value="Glyco_hydro_3_C_sf"/>
</dbReference>
<dbReference type="AlphaFoldDB" id="A0A067PLX3"/>
<dbReference type="InterPro" id="IPR026891">
    <property type="entry name" value="Fn3-like"/>
</dbReference>
<dbReference type="GO" id="GO:0008422">
    <property type="term" value="F:beta-glucosidase activity"/>
    <property type="evidence" value="ECO:0007669"/>
    <property type="project" value="TreeGrafter"/>
</dbReference>
<dbReference type="InterPro" id="IPR036962">
    <property type="entry name" value="Glyco_hydro_3_N_sf"/>
</dbReference>
<proteinExistence type="inferred from homology"/>
<keyword evidence="2 6" id="KW-0378">Hydrolase</keyword>
<dbReference type="InterPro" id="IPR017853">
    <property type="entry name" value="GH"/>
</dbReference>
<evidence type="ECO:0000256" key="3">
    <source>
        <dbReference type="ARBA" id="ARBA00023295"/>
    </source>
</evidence>
<dbReference type="SUPFAM" id="SSF51445">
    <property type="entry name" value="(Trans)glycosidases"/>
    <property type="match status" value="1"/>
</dbReference>
<dbReference type="Proteomes" id="UP000027265">
    <property type="component" value="Unassembled WGS sequence"/>
</dbReference>
<accession>A0A067PLX3</accession>
<dbReference type="InterPro" id="IPR001764">
    <property type="entry name" value="Glyco_hydro_3_N"/>
</dbReference>
<dbReference type="InParanoid" id="A0A067PLX3"/>
<comment type="similarity">
    <text evidence="1">Belongs to the glycosyl hydrolase 3 family.</text>
</comment>
<dbReference type="Pfam" id="PF01915">
    <property type="entry name" value="Glyco_hydro_3_C"/>
    <property type="match status" value="1"/>
</dbReference>
<name>A0A067PLX3_9AGAM</name>
<dbReference type="PRINTS" id="PR00133">
    <property type="entry name" value="GLHYDRLASE3"/>
</dbReference>
<dbReference type="Gene3D" id="3.20.20.300">
    <property type="entry name" value="Glycoside hydrolase, family 3, N-terminal domain"/>
    <property type="match status" value="1"/>
</dbReference>
<dbReference type="PROSITE" id="PS51257">
    <property type="entry name" value="PROKAR_LIPOPROTEIN"/>
    <property type="match status" value="1"/>
</dbReference>
<dbReference type="OrthoDB" id="2123594at2759"/>
<dbReference type="InterPro" id="IPR051915">
    <property type="entry name" value="Cellulose_Degrad_GH3"/>
</dbReference>
<feature type="signal peptide" evidence="4">
    <location>
        <begin position="1"/>
        <end position="20"/>
    </location>
</feature>
<dbReference type="SUPFAM" id="SSF52279">
    <property type="entry name" value="Beta-D-glucan exohydrolase, C-terminal domain"/>
    <property type="match status" value="1"/>
</dbReference>
<evidence type="ECO:0000256" key="2">
    <source>
        <dbReference type="ARBA" id="ARBA00022801"/>
    </source>
</evidence>
<sequence length="808" mass="86989">MASFRLWSLLPLLLSGCSLASSSHDLGVRSDLHFPLHARGTNSDGSLPVYKDPSAAIEDRVNDLLPRMTLQEKVSQLIQGDMNGWMNFTDPLDDTLTYNLTGLEAMIESKAGAIWGGYLAPWDKVVYGIEVGQRYMMENTTLGIPAIIQSEGLHGFTDNGTTFPSPIGLSASFNTALLSQVATAIGNEAEALGYGQLFAPVLDLSRELRWGRVEENYGEDPFLTGEMGHAYVTGLQSGSRRNTSSTATARIAATCKHFAAFGSPQGGLNIAQVSGGERELRTNYLKPFNRACVESLSIMTAYSSYDGIPAIANQHLLTEILRDEWSYPYFVTSDAGSVDLLITLHGTCATRECAAKTALENGFSGEMGGGTYTYLTLPDQVGNGTVDVSYIDETVRTILRTKFTMGLFENPYPYPDYASALRTPGTRAILHQMEQEAIVLLENRNNTLPLSKNINSIALIGPQADRVSFGDYVFFNASNNGITPLAGLQQVLSSSASTAKINYAQGCYLWSNDLSLIPEAVSAAQSSDVAVVMVGTWSLDQTLLWTPGTNATTGEHVDLSDLGLVGAQLELVQAVKATGKPTVVVFVSGKPVAEPWIQANADAVVQQFYPGELGGLALAEILMGEVNPSGKLPVSFPHSVGTTPVFYNYLKGSRPIDAGMMWENGSLTFGHQYVLDTPVPLWSFGHGLSYTTFNYTDLSLSSQNISATDPSFNVTVTVHNTGAVDGQEVVQVYMTDLVSSVVTPNQQLVGFQKVNISAGNSETVSIEVNTSQIAVWTLSNTWVVEPGQFTVRVGTSDQTFANTTLTIL</sequence>
<dbReference type="FunFam" id="2.60.40.10:FF:000495">
    <property type="entry name" value="Periplasmic beta-glucosidase"/>
    <property type="match status" value="1"/>
</dbReference>
<feature type="domain" description="Fibronectin type III-like" evidence="5">
    <location>
        <begin position="728"/>
        <end position="797"/>
    </location>
</feature>
<evidence type="ECO:0000256" key="4">
    <source>
        <dbReference type="SAM" id="SignalP"/>
    </source>
</evidence>
<protein>
    <submittedName>
        <fullName evidence="6">Glycoside hydrolase family 3 protein</fullName>
    </submittedName>
</protein>
<dbReference type="GO" id="GO:0009251">
    <property type="term" value="P:glucan catabolic process"/>
    <property type="evidence" value="ECO:0007669"/>
    <property type="project" value="TreeGrafter"/>
</dbReference>
<evidence type="ECO:0000256" key="1">
    <source>
        <dbReference type="ARBA" id="ARBA00005336"/>
    </source>
</evidence>
<gene>
    <name evidence="6" type="ORF">JAAARDRAFT_139458</name>
</gene>
<dbReference type="Pfam" id="PF14310">
    <property type="entry name" value="Fn3-like"/>
    <property type="match status" value="1"/>
</dbReference>
<dbReference type="STRING" id="933084.A0A067PLX3"/>
<dbReference type="HOGENOM" id="CLU_004542_5_1_1"/>
<dbReference type="Pfam" id="PF00933">
    <property type="entry name" value="Glyco_hydro_3"/>
    <property type="match status" value="1"/>
</dbReference>
<keyword evidence="4" id="KW-0732">Signal</keyword>
<dbReference type="EMBL" id="KL197743">
    <property type="protein sequence ID" value="KDQ52012.1"/>
    <property type="molecule type" value="Genomic_DNA"/>
</dbReference>
<dbReference type="InterPro" id="IPR013783">
    <property type="entry name" value="Ig-like_fold"/>
</dbReference>
<dbReference type="Gene3D" id="3.40.50.1700">
    <property type="entry name" value="Glycoside hydrolase family 3 C-terminal domain"/>
    <property type="match status" value="1"/>
</dbReference>
<dbReference type="PANTHER" id="PTHR30620:SF117">
    <property type="entry name" value="BETA-1,4-XYLOSIDASE (EUROFUNG)"/>
    <property type="match status" value="1"/>
</dbReference>
<organism evidence="6 7">
    <name type="scientific">Jaapia argillacea MUCL 33604</name>
    <dbReference type="NCBI Taxonomy" id="933084"/>
    <lineage>
        <taxon>Eukaryota</taxon>
        <taxon>Fungi</taxon>
        <taxon>Dikarya</taxon>
        <taxon>Basidiomycota</taxon>
        <taxon>Agaricomycotina</taxon>
        <taxon>Agaricomycetes</taxon>
        <taxon>Agaricomycetidae</taxon>
        <taxon>Jaapiales</taxon>
        <taxon>Jaapiaceae</taxon>
        <taxon>Jaapia</taxon>
    </lineage>
</organism>
<feature type="chain" id="PRO_5001643242" evidence="4">
    <location>
        <begin position="21"/>
        <end position="808"/>
    </location>
</feature>
<dbReference type="InterPro" id="IPR002772">
    <property type="entry name" value="Glyco_hydro_3_C"/>
</dbReference>
<evidence type="ECO:0000313" key="7">
    <source>
        <dbReference type="Proteomes" id="UP000027265"/>
    </source>
</evidence>
<dbReference type="PANTHER" id="PTHR30620">
    <property type="entry name" value="PERIPLASMIC BETA-GLUCOSIDASE-RELATED"/>
    <property type="match status" value="1"/>
</dbReference>
<reference evidence="7" key="1">
    <citation type="journal article" date="2014" name="Proc. Natl. Acad. Sci. U.S.A.">
        <title>Extensive sampling of basidiomycete genomes demonstrates inadequacy of the white-rot/brown-rot paradigm for wood decay fungi.</title>
        <authorList>
            <person name="Riley R."/>
            <person name="Salamov A.A."/>
            <person name="Brown D.W."/>
            <person name="Nagy L.G."/>
            <person name="Floudas D."/>
            <person name="Held B.W."/>
            <person name="Levasseur A."/>
            <person name="Lombard V."/>
            <person name="Morin E."/>
            <person name="Otillar R."/>
            <person name="Lindquist E.A."/>
            <person name="Sun H."/>
            <person name="LaButti K.M."/>
            <person name="Schmutz J."/>
            <person name="Jabbour D."/>
            <person name="Luo H."/>
            <person name="Baker S.E."/>
            <person name="Pisabarro A.G."/>
            <person name="Walton J.D."/>
            <person name="Blanchette R.A."/>
            <person name="Henrissat B."/>
            <person name="Martin F."/>
            <person name="Cullen D."/>
            <person name="Hibbett D.S."/>
            <person name="Grigoriev I.V."/>
        </authorList>
    </citation>
    <scope>NUCLEOTIDE SEQUENCE [LARGE SCALE GENOMIC DNA]</scope>
    <source>
        <strain evidence="7">MUCL 33604</strain>
    </source>
</reference>
<dbReference type="FunFam" id="3.40.50.1700:FF:000009">
    <property type="entry name" value="Periplasmic beta-glucosidase"/>
    <property type="match status" value="1"/>
</dbReference>
<dbReference type="SMART" id="SM01217">
    <property type="entry name" value="Fn3_like"/>
    <property type="match status" value="1"/>
</dbReference>
<dbReference type="Gene3D" id="2.60.40.10">
    <property type="entry name" value="Immunoglobulins"/>
    <property type="match status" value="1"/>
</dbReference>